<name>A0AAE1Y5T4_9LAMI</name>
<accession>A0AAE1Y5T4</accession>
<keyword evidence="2" id="KW-1185">Reference proteome</keyword>
<gene>
    <name evidence="1" type="ORF">Salat_1621900</name>
</gene>
<dbReference type="Proteomes" id="UP001293254">
    <property type="component" value="Unassembled WGS sequence"/>
</dbReference>
<comment type="caution">
    <text evidence="1">The sequence shown here is derived from an EMBL/GenBank/DDBJ whole genome shotgun (WGS) entry which is preliminary data.</text>
</comment>
<evidence type="ECO:0000313" key="1">
    <source>
        <dbReference type="EMBL" id="KAK4424285.1"/>
    </source>
</evidence>
<reference evidence="1" key="1">
    <citation type="submission" date="2020-06" db="EMBL/GenBank/DDBJ databases">
        <authorList>
            <person name="Li T."/>
            <person name="Hu X."/>
            <person name="Zhang T."/>
            <person name="Song X."/>
            <person name="Zhang H."/>
            <person name="Dai N."/>
            <person name="Sheng W."/>
            <person name="Hou X."/>
            <person name="Wei L."/>
        </authorList>
    </citation>
    <scope>NUCLEOTIDE SEQUENCE</scope>
    <source>
        <strain evidence="1">3651</strain>
        <tissue evidence="1">Leaf</tissue>
    </source>
</reference>
<protein>
    <submittedName>
        <fullName evidence="1">Uncharacterized protein</fullName>
    </submittedName>
</protein>
<proteinExistence type="predicted"/>
<reference evidence="1" key="2">
    <citation type="journal article" date="2024" name="Plant">
        <title>Genomic evolution and insights into agronomic trait innovations of Sesamum species.</title>
        <authorList>
            <person name="Miao H."/>
            <person name="Wang L."/>
            <person name="Qu L."/>
            <person name="Liu H."/>
            <person name="Sun Y."/>
            <person name="Le M."/>
            <person name="Wang Q."/>
            <person name="Wei S."/>
            <person name="Zheng Y."/>
            <person name="Lin W."/>
            <person name="Duan Y."/>
            <person name="Cao H."/>
            <person name="Xiong S."/>
            <person name="Wang X."/>
            <person name="Wei L."/>
            <person name="Li C."/>
            <person name="Ma Q."/>
            <person name="Ju M."/>
            <person name="Zhao R."/>
            <person name="Li G."/>
            <person name="Mu C."/>
            <person name="Tian Q."/>
            <person name="Mei H."/>
            <person name="Zhang T."/>
            <person name="Gao T."/>
            <person name="Zhang H."/>
        </authorList>
    </citation>
    <scope>NUCLEOTIDE SEQUENCE</scope>
    <source>
        <strain evidence="1">3651</strain>
    </source>
</reference>
<dbReference type="AlphaFoldDB" id="A0AAE1Y5T4"/>
<organism evidence="1 2">
    <name type="scientific">Sesamum alatum</name>
    <dbReference type="NCBI Taxonomy" id="300844"/>
    <lineage>
        <taxon>Eukaryota</taxon>
        <taxon>Viridiplantae</taxon>
        <taxon>Streptophyta</taxon>
        <taxon>Embryophyta</taxon>
        <taxon>Tracheophyta</taxon>
        <taxon>Spermatophyta</taxon>
        <taxon>Magnoliopsida</taxon>
        <taxon>eudicotyledons</taxon>
        <taxon>Gunneridae</taxon>
        <taxon>Pentapetalae</taxon>
        <taxon>asterids</taxon>
        <taxon>lamiids</taxon>
        <taxon>Lamiales</taxon>
        <taxon>Pedaliaceae</taxon>
        <taxon>Sesamum</taxon>
    </lineage>
</organism>
<sequence>MISSSALPIPPLSISSSSSCLLLIPSLPRIICPFDPGERANPPLQVTVNQSFDRLVAKRKNSFHCQLDENPYLLTPENAEFTGFSQQSNTHSTFLECHLYIVGCRCRGNVL</sequence>
<dbReference type="EMBL" id="JACGWO010000006">
    <property type="protein sequence ID" value="KAK4424285.1"/>
    <property type="molecule type" value="Genomic_DNA"/>
</dbReference>
<evidence type="ECO:0000313" key="2">
    <source>
        <dbReference type="Proteomes" id="UP001293254"/>
    </source>
</evidence>